<dbReference type="EMBL" id="FNOU01000040">
    <property type="protein sequence ID" value="SDY47715.1"/>
    <property type="molecule type" value="Genomic_DNA"/>
</dbReference>
<keyword evidence="2 4" id="KW-0560">Oxidoreductase</keyword>
<dbReference type="PANTHER" id="PTHR43761">
    <property type="entry name" value="D-ISOMER SPECIFIC 2-HYDROXYACID DEHYDROGENASE FAMILY PROTEIN (AFU_ORTHOLOGUE AFUA_1G13630)"/>
    <property type="match status" value="1"/>
</dbReference>
<accession>A0A1H3K7I7</accession>
<dbReference type="InterPro" id="IPR029752">
    <property type="entry name" value="D-isomer_DH_CS1"/>
</dbReference>
<reference evidence="8" key="1">
    <citation type="submission" date="2016-10" db="EMBL/GenBank/DDBJ databases">
        <authorList>
            <person name="Varghese N."/>
            <person name="Submissions S."/>
        </authorList>
    </citation>
    <scope>NUCLEOTIDE SEQUENCE [LARGE SCALE GENOMIC DNA]</scope>
    <source>
        <strain evidence="8">VPI 5359</strain>
    </source>
</reference>
<feature type="domain" description="D-isomer specific 2-hydroxyacid dehydrogenase catalytic" evidence="5">
    <location>
        <begin position="23"/>
        <end position="313"/>
    </location>
</feature>
<comment type="similarity">
    <text evidence="1 4">Belongs to the D-isomer specific 2-hydroxyacid dehydrogenase family.</text>
</comment>
<protein>
    <submittedName>
        <fullName evidence="7">D-3-phosphoglycerate dehydrogenase</fullName>
    </submittedName>
</protein>
<dbReference type="PANTHER" id="PTHR43761:SF1">
    <property type="entry name" value="D-ISOMER SPECIFIC 2-HYDROXYACID DEHYDROGENASE CATALYTIC DOMAIN-CONTAINING PROTEIN-RELATED"/>
    <property type="match status" value="1"/>
</dbReference>
<sequence length="318" mass="34492">MMKIVIMEPLGISNDAFMALSMLLKADGHQVIAYDEQAKNERALIDRVADADVIILANQPLNRRVIEQCHNLKLVDVAFTGLDHVDLDVCKERGIMVCNAAGYSTNAVAELVFGLIVDLYRTICSCDQNLRDGVVTGIPGTELKGKTIGIIGTGAIGLRVAEIAKAFGCELLAYNRTVKQSGQDMGIKYLPMEEVLKRSDIVTLHLPLTESTAKIIGKKELALMKPTAILINTARGGILDNNALAEALNQGIIAGAGIDVFDEEPPFSGTEPLVSAKNTILTPHIAYSTKESLYQRAVIVFDNVRCWLEGEPQNVKAF</sequence>
<dbReference type="STRING" id="1528.SAMN04488579_1404"/>
<dbReference type="InterPro" id="IPR036291">
    <property type="entry name" value="NAD(P)-bd_dom_sf"/>
</dbReference>
<dbReference type="Pfam" id="PF02826">
    <property type="entry name" value="2-Hacid_dh_C"/>
    <property type="match status" value="1"/>
</dbReference>
<dbReference type="PROSITE" id="PS00670">
    <property type="entry name" value="D_2_HYDROXYACID_DH_2"/>
    <property type="match status" value="1"/>
</dbReference>
<dbReference type="SUPFAM" id="SSF52283">
    <property type="entry name" value="Formate/glycerate dehydrogenase catalytic domain-like"/>
    <property type="match status" value="1"/>
</dbReference>
<dbReference type="PROSITE" id="PS00065">
    <property type="entry name" value="D_2_HYDROXYACID_DH_1"/>
    <property type="match status" value="1"/>
</dbReference>
<name>A0A1H3K7I7_EUBBA</name>
<evidence type="ECO:0000313" key="7">
    <source>
        <dbReference type="EMBL" id="SDY47715.1"/>
    </source>
</evidence>
<dbReference type="GO" id="GO:0051287">
    <property type="term" value="F:NAD binding"/>
    <property type="evidence" value="ECO:0007669"/>
    <property type="project" value="InterPro"/>
</dbReference>
<evidence type="ECO:0000256" key="4">
    <source>
        <dbReference type="RuleBase" id="RU003719"/>
    </source>
</evidence>
<dbReference type="Proteomes" id="UP000199652">
    <property type="component" value="Unassembled WGS sequence"/>
</dbReference>
<evidence type="ECO:0000256" key="1">
    <source>
        <dbReference type="ARBA" id="ARBA00005854"/>
    </source>
</evidence>
<dbReference type="InterPro" id="IPR050418">
    <property type="entry name" value="D-iso_2-hydroxyacid_DH_PdxB"/>
</dbReference>
<evidence type="ECO:0000259" key="6">
    <source>
        <dbReference type="Pfam" id="PF02826"/>
    </source>
</evidence>
<evidence type="ECO:0000259" key="5">
    <source>
        <dbReference type="Pfam" id="PF00389"/>
    </source>
</evidence>
<gene>
    <name evidence="7" type="ORF">SAMN04488579_1404</name>
</gene>
<dbReference type="AlphaFoldDB" id="A0A1H3K7I7"/>
<dbReference type="Pfam" id="PF00389">
    <property type="entry name" value="2-Hacid_dh"/>
    <property type="match status" value="1"/>
</dbReference>
<dbReference type="InterPro" id="IPR006140">
    <property type="entry name" value="D-isomer_DH_NAD-bd"/>
</dbReference>
<feature type="domain" description="D-isomer specific 2-hydroxyacid dehydrogenase NAD-binding" evidence="6">
    <location>
        <begin position="113"/>
        <end position="286"/>
    </location>
</feature>
<dbReference type="InterPro" id="IPR006139">
    <property type="entry name" value="D-isomer_2_OHA_DH_cat_dom"/>
</dbReference>
<dbReference type="FunFam" id="3.40.50.720:FF:000203">
    <property type="entry name" value="D-3-phosphoglycerate dehydrogenase (SerA)"/>
    <property type="match status" value="1"/>
</dbReference>
<dbReference type="GO" id="GO:0016616">
    <property type="term" value="F:oxidoreductase activity, acting on the CH-OH group of donors, NAD or NADP as acceptor"/>
    <property type="evidence" value="ECO:0007669"/>
    <property type="project" value="InterPro"/>
</dbReference>
<evidence type="ECO:0000256" key="3">
    <source>
        <dbReference type="ARBA" id="ARBA00023027"/>
    </source>
</evidence>
<dbReference type="SUPFAM" id="SSF51735">
    <property type="entry name" value="NAD(P)-binding Rossmann-fold domains"/>
    <property type="match status" value="1"/>
</dbReference>
<evidence type="ECO:0000313" key="8">
    <source>
        <dbReference type="Proteomes" id="UP000199652"/>
    </source>
</evidence>
<proteinExistence type="inferred from homology"/>
<dbReference type="InterPro" id="IPR029753">
    <property type="entry name" value="D-isomer_DH_CS"/>
</dbReference>
<dbReference type="Gene3D" id="3.40.50.720">
    <property type="entry name" value="NAD(P)-binding Rossmann-like Domain"/>
    <property type="match status" value="2"/>
</dbReference>
<evidence type="ECO:0000256" key="2">
    <source>
        <dbReference type="ARBA" id="ARBA00023002"/>
    </source>
</evidence>
<dbReference type="PROSITE" id="PS00671">
    <property type="entry name" value="D_2_HYDROXYACID_DH_3"/>
    <property type="match status" value="1"/>
</dbReference>
<keyword evidence="3" id="KW-0520">NAD</keyword>
<keyword evidence="8" id="KW-1185">Reference proteome</keyword>
<organism evidence="7 8">
    <name type="scientific">Eubacterium barkeri</name>
    <name type="common">Clostridium barkeri</name>
    <dbReference type="NCBI Taxonomy" id="1528"/>
    <lineage>
        <taxon>Bacteria</taxon>
        <taxon>Bacillati</taxon>
        <taxon>Bacillota</taxon>
        <taxon>Clostridia</taxon>
        <taxon>Eubacteriales</taxon>
        <taxon>Eubacteriaceae</taxon>
        <taxon>Eubacterium</taxon>
    </lineage>
</organism>